<feature type="compositionally biased region" description="Basic residues" evidence="11">
    <location>
        <begin position="316"/>
        <end position="335"/>
    </location>
</feature>
<organism evidence="14">
    <name type="scientific">Strongyloides ratti</name>
    <name type="common">Parasitic roundworm</name>
    <dbReference type="NCBI Taxonomy" id="34506"/>
    <lineage>
        <taxon>Eukaryota</taxon>
        <taxon>Metazoa</taxon>
        <taxon>Ecdysozoa</taxon>
        <taxon>Nematoda</taxon>
        <taxon>Chromadorea</taxon>
        <taxon>Rhabditida</taxon>
        <taxon>Tylenchina</taxon>
        <taxon>Panagrolaimomorpha</taxon>
        <taxon>Strongyloidoidea</taxon>
        <taxon>Strongyloididae</taxon>
        <taxon>Strongyloides</taxon>
    </lineage>
</organism>
<keyword evidence="6" id="KW-0156">Chromatin regulator</keyword>
<dbReference type="InterPro" id="IPR003616">
    <property type="entry name" value="Post-SET_dom"/>
</dbReference>
<keyword evidence="5" id="KW-0949">S-adenosyl-L-methionine</keyword>
<dbReference type="SUPFAM" id="SSF54928">
    <property type="entry name" value="RNA-binding domain, RBD"/>
    <property type="match status" value="1"/>
</dbReference>
<feature type="compositionally biased region" description="Basic and acidic residues" evidence="11">
    <location>
        <begin position="450"/>
        <end position="467"/>
    </location>
</feature>
<dbReference type="PANTHER" id="PTHR45814:SF2">
    <property type="entry name" value="HISTONE-LYSINE N-METHYLTRANSFERASE SETD1"/>
    <property type="match status" value="1"/>
</dbReference>
<keyword evidence="7" id="KW-0539">Nucleus</keyword>
<dbReference type="WBParaSite" id="SRAE_2000159600.1">
    <property type="protein sequence ID" value="SRAE_2000159600.1"/>
    <property type="gene ID" value="WBGene00261801"/>
</dbReference>
<dbReference type="InterPro" id="IPR001214">
    <property type="entry name" value="SET_dom"/>
</dbReference>
<evidence type="ECO:0000256" key="6">
    <source>
        <dbReference type="ARBA" id="ARBA00022853"/>
    </source>
</evidence>
<dbReference type="EMBL" id="LN609529">
    <property type="protein sequence ID" value="CEF66930.1"/>
    <property type="molecule type" value="Genomic_DNA"/>
</dbReference>
<feature type="compositionally biased region" description="Low complexity" evidence="11">
    <location>
        <begin position="651"/>
        <end position="662"/>
    </location>
</feature>
<dbReference type="CTD" id="36379295"/>
<protein>
    <recommendedName>
        <fullName evidence="2">[histone H3]-lysine(4) N-trimethyltransferase</fullName>
        <ecNumber evidence="2">2.1.1.354</ecNumber>
    </recommendedName>
</protein>
<evidence type="ECO:0000259" key="12">
    <source>
        <dbReference type="PROSITE" id="PS50280"/>
    </source>
</evidence>
<dbReference type="GO" id="GO:0003723">
    <property type="term" value="F:RNA binding"/>
    <property type="evidence" value="ECO:0007669"/>
    <property type="project" value="InterPro"/>
</dbReference>
<dbReference type="InterPro" id="IPR000504">
    <property type="entry name" value="RRM_dom"/>
</dbReference>
<feature type="compositionally biased region" description="Low complexity" evidence="11">
    <location>
        <begin position="236"/>
        <end position="249"/>
    </location>
</feature>
<evidence type="ECO:0000256" key="3">
    <source>
        <dbReference type="ARBA" id="ARBA00022603"/>
    </source>
</evidence>
<dbReference type="InterPro" id="IPR012677">
    <property type="entry name" value="Nucleotide-bd_a/b_plait_sf"/>
</dbReference>
<feature type="compositionally biased region" description="Low complexity" evidence="11">
    <location>
        <begin position="412"/>
        <end position="423"/>
    </location>
</feature>
<dbReference type="Gene3D" id="2.170.270.10">
    <property type="entry name" value="SET domain"/>
    <property type="match status" value="1"/>
</dbReference>
<dbReference type="GeneID" id="36379295"/>
<dbReference type="SMART" id="SM00508">
    <property type="entry name" value="PostSET"/>
    <property type="match status" value="1"/>
</dbReference>
<dbReference type="eggNOG" id="KOG1080">
    <property type="taxonomic scope" value="Eukaryota"/>
</dbReference>
<evidence type="ECO:0000256" key="9">
    <source>
        <dbReference type="ARBA" id="ARBA00047583"/>
    </source>
</evidence>
<gene>
    <name evidence="14 16 17" type="ORF">SRAE_2000159600</name>
</gene>
<evidence type="ECO:0000256" key="11">
    <source>
        <dbReference type="SAM" id="MobiDB-lite"/>
    </source>
</evidence>
<evidence type="ECO:0000256" key="5">
    <source>
        <dbReference type="ARBA" id="ARBA00022691"/>
    </source>
</evidence>
<comment type="catalytic activity">
    <reaction evidence="9">
        <text>N(6)-methyl-L-lysyl(4)-[histone H3] + S-adenosyl-L-methionine = N(6),N(6)-dimethyl-L-lysyl(4)-[histone H3] + S-adenosyl-L-homocysteine + H(+)</text>
        <dbReference type="Rhea" id="RHEA:60268"/>
        <dbReference type="Rhea" id="RHEA-COMP:15540"/>
        <dbReference type="Rhea" id="RHEA-COMP:15543"/>
        <dbReference type="ChEBI" id="CHEBI:15378"/>
        <dbReference type="ChEBI" id="CHEBI:57856"/>
        <dbReference type="ChEBI" id="CHEBI:59789"/>
        <dbReference type="ChEBI" id="CHEBI:61929"/>
        <dbReference type="ChEBI" id="CHEBI:61976"/>
    </reaction>
</comment>
<dbReference type="Pfam" id="PF00076">
    <property type="entry name" value="RRM_1"/>
    <property type="match status" value="1"/>
</dbReference>
<evidence type="ECO:0000313" key="15">
    <source>
        <dbReference type="Proteomes" id="UP000035682"/>
    </source>
</evidence>
<feature type="compositionally biased region" description="Basic and acidic residues" evidence="11">
    <location>
        <begin position="586"/>
        <end position="603"/>
    </location>
</feature>
<feature type="domain" description="SET" evidence="12">
    <location>
        <begin position="914"/>
        <end position="1032"/>
    </location>
</feature>
<dbReference type="SMART" id="SM00360">
    <property type="entry name" value="RRM"/>
    <property type="match status" value="1"/>
</dbReference>
<comment type="subcellular location">
    <subcellularLocation>
        <location evidence="1">Nucleus</location>
    </subcellularLocation>
</comment>
<dbReference type="Proteomes" id="UP000035682">
    <property type="component" value="Unplaced"/>
</dbReference>
<dbReference type="EC" id="2.1.1.354" evidence="2"/>
<dbReference type="Gene3D" id="3.30.70.330">
    <property type="match status" value="1"/>
</dbReference>
<dbReference type="SMART" id="SM00317">
    <property type="entry name" value="SET"/>
    <property type="match status" value="1"/>
</dbReference>
<evidence type="ECO:0000256" key="4">
    <source>
        <dbReference type="ARBA" id="ARBA00022679"/>
    </source>
</evidence>
<proteinExistence type="predicted"/>
<dbReference type="WormBase" id="SRAE_2000159600">
    <property type="protein sequence ID" value="SRP04713"/>
    <property type="gene ID" value="WBGene00261801"/>
</dbReference>
<feature type="compositionally biased region" description="Polar residues" evidence="11">
    <location>
        <begin position="250"/>
        <end position="270"/>
    </location>
</feature>
<feature type="compositionally biased region" description="Basic and acidic residues" evidence="11">
    <location>
        <begin position="1"/>
        <end position="19"/>
    </location>
</feature>
<dbReference type="SUPFAM" id="SSF82199">
    <property type="entry name" value="SET domain"/>
    <property type="match status" value="1"/>
</dbReference>
<dbReference type="InterPro" id="IPR046341">
    <property type="entry name" value="SET_dom_sf"/>
</dbReference>
<dbReference type="Pfam" id="PF00856">
    <property type="entry name" value="SET"/>
    <property type="match status" value="1"/>
</dbReference>
<keyword evidence="4 14" id="KW-0808">Transferase</keyword>
<reference evidence="14 15" key="1">
    <citation type="submission" date="2014-09" db="EMBL/GenBank/DDBJ databases">
        <authorList>
            <person name="Martin A.A."/>
        </authorList>
    </citation>
    <scope>NUCLEOTIDE SEQUENCE</scope>
    <source>
        <strain evidence="15">ED321</strain>
        <strain evidence="14">ED321 Heterogonic</strain>
    </source>
</reference>
<reference evidence="16" key="2">
    <citation type="submission" date="2020-12" db="UniProtKB">
        <authorList>
            <consortium name="WormBaseParasite"/>
        </authorList>
    </citation>
    <scope>IDENTIFICATION</scope>
</reference>
<dbReference type="PANTHER" id="PTHR45814">
    <property type="entry name" value="HISTONE-LYSINE N-METHYLTRANSFERASE SETD1"/>
    <property type="match status" value="1"/>
</dbReference>
<feature type="region of interest" description="Disordered" evidence="11">
    <location>
        <begin position="583"/>
        <end position="617"/>
    </location>
</feature>
<dbReference type="RefSeq" id="XP_024506130.1">
    <property type="nucleotide sequence ID" value="XM_024652566.1"/>
</dbReference>
<dbReference type="OrthoDB" id="5852983at2759"/>
<evidence type="ECO:0000313" key="16">
    <source>
        <dbReference type="WBParaSite" id="SRAE_2000159600.1"/>
    </source>
</evidence>
<comment type="catalytic activity">
    <reaction evidence="10">
        <text>N(6),N(6)-dimethyl-L-lysyl(4)-[histone H3] + S-adenosyl-L-methionine = N(6),N(6),N(6)-trimethyl-L-lysyl(4)-[histone H3] + S-adenosyl-L-homocysteine + H(+)</text>
        <dbReference type="Rhea" id="RHEA:60272"/>
        <dbReference type="Rhea" id="RHEA-COMP:15537"/>
        <dbReference type="Rhea" id="RHEA-COMP:15540"/>
        <dbReference type="ChEBI" id="CHEBI:15378"/>
        <dbReference type="ChEBI" id="CHEBI:57856"/>
        <dbReference type="ChEBI" id="CHEBI:59789"/>
        <dbReference type="ChEBI" id="CHEBI:61961"/>
        <dbReference type="ChEBI" id="CHEBI:61976"/>
    </reaction>
</comment>
<keyword evidence="15" id="KW-1185">Reference proteome</keyword>
<dbReference type="PROSITE" id="PS50280">
    <property type="entry name" value="SET"/>
    <property type="match status" value="1"/>
</dbReference>
<dbReference type="InterPro" id="IPR035979">
    <property type="entry name" value="RBD_domain_sf"/>
</dbReference>
<feature type="compositionally biased region" description="Polar residues" evidence="11">
    <location>
        <begin position="401"/>
        <end position="411"/>
    </location>
</feature>
<comment type="catalytic activity">
    <reaction evidence="8">
        <text>L-lysyl(4)-[histone H3] + 3 S-adenosyl-L-methionine = N(6),N(6),N(6)-trimethyl-L-lysyl(4)-[histone H3] + 3 S-adenosyl-L-homocysteine + 3 H(+)</text>
        <dbReference type="Rhea" id="RHEA:60260"/>
        <dbReference type="Rhea" id="RHEA-COMP:15537"/>
        <dbReference type="Rhea" id="RHEA-COMP:15547"/>
        <dbReference type="ChEBI" id="CHEBI:15378"/>
        <dbReference type="ChEBI" id="CHEBI:29969"/>
        <dbReference type="ChEBI" id="CHEBI:57856"/>
        <dbReference type="ChEBI" id="CHEBI:59789"/>
        <dbReference type="ChEBI" id="CHEBI:61961"/>
        <dbReference type="EC" id="2.1.1.354"/>
    </reaction>
</comment>
<feature type="region of interest" description="Disordered" evidence="11">
    <location>
        <begin position="229"/>
        <end position="355"/>
    </location>
</feature>
<evidence type="ECO:0000256" key="1">
    <source>
        <dbReference type="ARBA" id="ARBA00004123"/>
    </source>
</evidence>
<evidence type="ECO:0000313" key="17">
    <source>
        <dbReference type="WormBase" id="SRAE_2000159600"/>
    </source>
</evidence>
<feature type="region of interest" description="Disordered" evidence="11">
    <location>
        <begin position="648"/>
        <end position="679"/>
    </location>
</feature>
<dbReference type="AlphaFoldDB" id="A0A090LHE8"/>
<feature type="region of interest" description="Disordered" evidence="11">
    <location>
        <begin position="445"/>
        <end position="467"/>
    </location>
</feature>
<dbReference type="GO" id="GO:0140999">
    <property type="term" value="F:histone H3K4 trimethyltransferase activity"/>
    <property type="evidence" value="ECO:0007669"/>
    <property type="project" value="UniProtKB-EC"/>
</dbReference>
<evidence type="ECO:0000256" key="10">
    <source>
        <dbReference type="ARBA" id="ARBA00049129"/>
    </source>
</evidence>
<accession>A0A090LHE8</accession>
<feature type="region of interest" description="Disordered" evidence="11">
    <location>
        <begin position="1"/>
        <end position="26"/>
    </location>
</feature>
<dbReference type="GO" id="GO:0048188">
    <property type="term" value="C:Set1C/COMPASS complex"/>
    <property type="evidence" value="ECO:0007669"/>
    <property type="project" value="TreeGrafter"/>
</dbReference>
<feature type="region of interest" description="Disordered" evidence="11">
    <location>
        <begin position="400"/>
        <end position="428"/>
    </location>
</feature>
<sequence>MEYSVHHKDFADRIHERNGQSRHHRSKDNWVLIKSTKNYVTNKEGKVARQYKRKNGICSEEPELSREYVRDPRRYSDYKSNNLQDGLWPVTFKKIDNKHVGLPPIRDVSIFNLNDNCSEDYLKKELNGSPPMTDLRIIYHPTTGRHMKMAVASFDSHGCAKYFAEKFNNKSILGENIKCFRDLCAFGLSQKYEKITGEPLPLLKNMEKLKSMEIINQWKSMWLEKTKPSEKDVSEKVSPTKTDTSSSSKNQLHVSTSNNSIRKRSSSPNDSHIKSSKRRRTPEKDITPRTPIQDYEYNSRRRSHSNSNSDSDRDHRLYKKNRTCRSYSRRLKRNRSPSYESDYGSHRKSRKCSSSFKEIEEKVVISNGDKNLETPNDSNSIHGTGLANRLKMLFPQRFQEQEVNGSQTPSTSNASSIGNNNENNRPKISFSLNMSSQELEQIKTSVSTNDELRNGEESGTQKEADKGEELGKVIQKCVSKIPLNSKEFLQKFNIKFEEVVNAKINKSLVSLVHELIDKDFDDIYEDYMKSLKKSDDSKIETRDTKAPINFLAEKIKTVRKVDWSLVLKIPKIQKIDKELTKKKKEKEKERKVSSNDKKKDKPVVIKNNIPSPLSEEENEKKLNIPIIGVPISPDDDDVFKEQEKLFDIDSDPPSIASDKISSLESESAPIPSTSTTRSSTALSSYYEDDGVGSVKIGQNYSETAYDDFGVDELMANIVDNDFEAFDDRRFKVLSKFNPNIPKIKIRNAPQRSQEEKLRILSYFECGFADDEDRLFLKDVLEDEDIIDIVNALKESGIKMCFIQAPKNYLKPIEFAKPIKFNNEIFFYNDRSLGNILPTLGGSSKLSIHKRGVKKYRTLIRQTDCYKAQFSKDEESASLLKKSKKREEKSLLRQTVVEKERFAPVSKKNQLKYRNKMTQFKKSHIHGYGLFALEDINPNEMIIEYVGEKIRSTVCDVRERAYERRGMGSSYFFRIDEQCVIDATLKGGVARFINHCCVPNSYARIISVGKDPRIVIYSKRLIKKGEEITYDYKFPIEDEKIPCLCGHPGCRKFLN</sequence>
<evidence type="ECO:0000256" key="7">
    <source>
        <dbReference type="ARBA" id="ARBA00023242"/>
    </source>
</evidence>
<evidence type="ECO:0000259" key="13">
    <source>
        <dbReference type="PROSITE" id="PS50868"/>
    </source>
</evidence>
<dbReference type="STRING" id="34506.A0A090LHE8"/>
<evidence type="ECO:0000313" key="14">
    <source>
        <dbReference type="EMBL" id="CEF66930.1"/>
    </source>
</evidence>
<keyword evidence="3 14" id="KW-0489">Methyltransferase</keyword>
<feature type="domain" description="Post-SET" evidence="13">
    <location>
        <begin position="1038"/>
        <end position="1054"/>
    </location>
</feature>
<dbReference type="InterPro" id="IPR044570">
    <property type="entry name" value="Set1-like"/>
</dbReference>
<name>A0A090LHE8_STRRB</name>
<dbReference type="PROSITE" id="PS50868">
    <property type="entry name" value="POST_SET"/>
    <property type="match status" value="1"/>
</dbReference>
<evidence type="ECO:0000256" key="2">
    <source>
        <dbReference type="ARBA" id="ARBA00012182"/>
    </source>
</evidence>
<dbReference type="GO" id="GO:0032259">
    <property type="term" value="P:methylation"/>
    <property type="evidence" value="ECO:0007669"/>
    <property type="project" value="UniProtKB-KW"/>
</dbReference>
<evidence type="ECO:0000256" key="8">
    <source>
        <dbReference type="ARBA" id="ARBA00047571"/>
    </source>
</evidence>